<gene>
    <name evidence="1" type="ORF">Cvel_17555</name>
</gene>
<evidence type="ECO:0000313" key="1">
    <source>
        <dbReference type="EMBL" id="CEM14650.1"/>
    </source>
</evidence>
<accession>A0A0G4FLK0</accession>
<dbReference type="AlphaFoldDB" id="A0A0G4FLK0"/>
<name>A0A0G4FLK0_9ALVE</name>
<organism evidence="1">
    <name type="scientific">Chromera velia CCMP2878</name>
    <dbReference type="NCBI Taxonomy" id="1169474"/>
    <lineage>
        <taxon>Eukaryota</taxon>
        <taxon>Sar</taxon>
        <taxon>Alveolata</taxon>
        <taxon>Colpodellida</taxon>
        <taxon>Chromeraceae</taxon>
        <taxon>Chromera</taxon>
    </lineage>
</organism>
<dbReference type="VEuPathDB" id="CryptoDB:Cvel_17555"/>
<dbReference type="EMBL" id="CDMZ01000451">
    <property type="protein sequence ID" value="CEM14650.1"/>
    <property type="molecule type" value="Genomic_DNA"/>
</dbReference>
<protein>
    <submittedName>
        <fullName evidence="1">Uncharacterized protein</fullName>
    </submittedName>
</protein>
<proteinExistence type="predicted"/>
<sequence length="169" mass="18984">MFQFVHLPLQTLHLCKLSGQELDVLLQVLFFMLFYQLPLHSRPIPRHSTVHHLLRTLSFDVDIDRLSRNFLTTPIPAAEEDLGTAAIMRTLGVESYFFIAMITGDTTKPTGLLVPLEEASQHSLRAATEGTLDLMNTTVVIKMLLQLLLHADKGAAPLEMHTLPFDLLN</sequence>
<reference evidence="1" key="1">
    <citation type="submission" date="2014-11" db="EMBL/GenBank/DDBJ databases">
        <authorList>
            <person name="Otto D Thomas"/>
            <person name="Naeem Raeece"/>
        </authorList>
    </citation>
    <scope>NUCLEOTIDE SEQUENCE</scope>
</reference>